<keyword evidence="2 4" id="KW-0378">Hydrolase</keyword>
<accession>A0A5Q2RR97</accession>
<feature type="domain" description="Carboxylesterase type B" evidence="6">
    <location>
        <begin position="25"/>
        <end position="483"/>
    </location>
</feature>
<dbReference type="KEGG" id="atq:GH723_11750"/>
<evidence type="ECO:0000256" key="2">
    <source>
        <dbReference type="ARBA" id="ARBA00022801"/>
    </source>
</evidence>
<protein>
    <recommendedName>
        <fullName evidence="4">Carboxylic ester hydrolase</fullName>
        <ecNumber evidence="4">3.1.1.-</ecNumber>
    </recommendedName>
</protein>
<dbReference type="EC" id="3.1.1.-" evidence="4"/>
<evidence type="ECO:0000313" key="7">
    <source>
        <dbReference type="EMBL" id="QGG95715.1"/>
    </source>
</evidence>
<proteinExistence type="inferred from homology"/>
<dbReference type="EMBL" id="CP045851">
    <property type="protein sequence ID" value="QGG95715.1"/>
    <property type="molecule type" value="Genomic_DNA"/>
</dbReference>
<name>A0A5Q2RR97_9ACTN</name>
<dbReference type="Gene3D" id="3.40.50.1820">
    <property type="entry name" value="alpha/beta hydrolase"/>
    <property type="match status" value="1"/>
</dbReference>
<keyword evidence="8" id="KW-1185">Reference proteome</keyword>
<dbReference type="AlphaFoldDB" id="A0A5Q2RR97"/>
<evidence type="ECO:0000256" key="3">
    <source>
        <dbReference type="PIRSR" id="PIRSR600997-1"/>
    </source>
</evidence>
<comment type="similarity">
    <text evidence="1 4">Belongs to the type-B carboxylesterase/lipase family.</text>
</comment>
<gene>
    <name evidence="7" type="ORF">GH723_11750</name>
</gene>
<dbReference type="GO" id="GO:0004104">
    <property type="term" value="F:cholinesterase activity"/>
    <property type="evidence" value="ECO:0007669"/>
    <property type="project" value="InterPro"/>
</dbReference>
<dbReference type="InterPro" id="IPR029058">
    <property type="entry name" value="AB_hydrolase_fold"/>
</dbReference>
<dbReference type="InterPro" id="IPR000997">
    <property type="entry name" value="Cholinesterase"/>
</dbReference>
<evidence type="ECO:0000259" key="6">
    <source>
        <dbReference type="Pfam" id="PF00135"/>
    </source>
</evidence>
<sequence length="514" mass="54285">MPVTRSNHDHGNRGEPVSSSADAVTTAGRVQGEALDGVVVFRGVPYAAPPIGPNRFRPPQPLEAWDGVREALTLPPSCPQPSQRPPGWPQEHAQDEDCLHLNVWTPGVDDGRRPVMVWFHGGGYAIGSGSWPLYDGTNLARRGDVVVVTVNHRLGPLGYLHLDGLAGDRLTGDEASVSGNAGMLDLVAALEWVRDNAVAFGGDPGNVTIMGESGGGAKVATLLAMPTAAGLFHRATIQSGPALRVTKPERARAAAVELVDALGAADDPSRLWSASVEEILAASASTSAGRMGFSPVLDGTVIPAHPGDALVRGTANDVPVIVGCNRDESAGTLPAELAEEDLPDRLRSQAGVAEDHLDDVLTTYRAAHPGATPLDVLSFVLTDQRMRAGSIQLAEAKAKGTSTPVWQYFFTYALAGRAGHGYEIAFMFDNLGVGGTPPSAERQRLADAMCDAWIAFARTGDPNHDGLAEWPPFVPPERTTMIFGRGASAAVDDPDAATRELWERVAVARRASRR</sequence>
<evidence type="ECO:0000256" key="4">
    <source>
        <dbReference type="RuleBase" id="RU361235"/>
    </source>
</evidence>
<dbReference type="PROSITE" id="PS00122">
    <property type="entry name" value="CARBOXYLESTERASE_B_1"/>
    <property type="match status" value="1"/>
</dbReference>
<dbReference type="PRINTS" id="PR00878">
    <property type="entry name" value="CHOLNESTRASE"/>
</dbReference>
<feature type="active site" description="Charge relay system" evidence="3">
    <location>
        <position position="420"/>
    </location>
</feature>
<reference evidence="7 8" key="1">
    <citation type="submission" date="2019-11" db="EMBL/GenBank/DDBJ databases">
        <authorList>
            <person name="He Y."/>
        </authorList>
    </citation>
    <scope>NUCLEOTIDE SEQUENCE [LARGE SCALE GENOMIC DNA]</scope>
    <source>
        <strain evidence="7 8">SCSIO 58843</strain>
    </source>
</reference>
<dbReference type="InterPro" id="IPR050309">
    <property type="entry name" value="Type-B_Carboxylest/Lipase"/>
</dbReference>
<evidence type="ECO:0000313" key="8">
    <source>
        <dbReference type="Proteomes" id="UP000334019"/>
    </source>
</evidence>
<dbReference type="SUPFAM" id="SSF53474">
    <property type="entry name" value="alpha/beta-Hydrolases"/>
    <property type="match status" value="1"/>
</dbReference>
<dbReference type="InterPro" id="IPR019826">
    <property type="entry name" value="Carboxylesterase_B_AS"/>
</dbReference>
<dbReference type="PANTHER" id="PTHR11559">
    <property type="entry name" value="CARBOXYLESTERASE"/>
    <property type="match status" value="1"/>
</dbReference>
<dbReference type="Pfam" id="PF00135">
    <property type="entry name" value="COesterase"/>
    <property type="match status" value="1"/>
</dbReference>
<feature type="compositionally biased region" description="Basic and acidic residues" evidence="5">
    <location>
        <begin position="1"/>
        <end position="13"/>
    </location>
</feature>
<feature type="active site" description="Charge relay system" evidence="3">
    <location>
        <position position="328"/>
    </location>
</feature>
<evidence type="ECO:0000256" key="1">
    <source>
        <dbReference type="ARBA" id="ARBA00005964"/>
    </source>
</evidence>
<feature type="region of interest" description="Disordered" evidence="5">
    <location>
        <begin position="1"/>
        <end position="23"/>
    </location>
</feature>
<feature type="active site" description="Acyl-ester intermediate" evidence="3">
    <location>
        <position position="213"/>
    </location>
</feature>
<organism evidence="7 8">
    <name type="scientific">Actinomarinicola tropica</name>
    <dbReference type="NCBI Taxonomy" id="2789776"/>
    <lineage>
        <taxon>Bacteria</taxon>
        <taxon>Bacillati</taxon>
        <taxon>Actinomycetota</taxon>
        <taxon>Acidimicrobiia</taxon>
        <taxon>Acidimicrobiales</taxon>
        <taxon>Iamiaceae</taxon>
        <taxon>Actinomarinicola</taxon>
    </lineage>
</organism>
<dbReference type="Proteomes" id="UP000334019">
    <property type="component" value="Chromosome"/>
</dbReference>
<dbReference type="InterPro" id="IPR002018">
    <property type="entry name" value="CarbesteraseB"/>
</dbReference>
<evidence type="ECO:0000256" key="5">
    <source>
        <dbReference type="SAM" id="MobiDB-lite"/>
    </source>
</evidence>